<reference evidence="2 3" key="1">
    <citation type="submission" date="2019-06" db="EMBL/GenBank/DDBJ databases">
        <authorList>
            <person name="Li M."/>
        </authorList>
    </citation>
    <scope>NUCLEOTIDE SEQUENCE [LARGE SCALE GENOMIC DNA]</scope>
    <source>
        <strain evidence="2 3">BGMRC2036</strain>
    </source>
</reference>
<keyword evidence="2" id="KW-0966">Cell projection</keyword>
<dbReference type="RefSeq" id="WP_141148766.1">
    <property type="nucleotide sequence ID" value="NZ_VHLG01000004.1"/>
</dbReference>
<keyword evidence="2" id="KW-0969">Cilium</keyword>
<accession>A0A506UDK5</accession>
<keyword evidence="1" id="KW-0175">Coiled coil</keyword>
<name>A0A506UDK5_9HYPH</name>
<feature type="coiled-coil region" evidence="1">
    <location>
        <begin position="15"/>
        <end position="84"/>
    </location>
</feature>
<dbReference type="OrthoDB" id="7871364at2"/>
<dbReference type="EMBL" id="VHLG01000004">
    <property type="protein sequence ID" value="TPW30895.1"/>
    <property type="molecule type" value="Genomic_DNA"/>
</dbReference>
<organism evidence="2 3">
    <name type="scientific">Martelella alba</name>
    <dbReference type="NCBI Taxonomy" id="2590451"/>
    <lineage>
        <taxon>Bacteria</taxon>
        <taxon>Pseudomonadati</taxon>
        <taxon>Pseudomonadota</taxon>
        <taxon>Alphaproteobacteria</taxon>
        <taxon>Hyphomicrobiales</taxon>
        <taxon>Aurantimonadaceae</taxon>
        <taxon>Martelella</taxon>
    </lineage>
</organism>
<protein>
    <submittedName>
        <fullName evidence="2">Flagellar export protein FliJ</fullName>
    </submittedName>
</protein>
<dbReference type="Proteomes" id="UP000318801">
    <property type="component" value="Unassembled WGS sequence"/>
</dbReference>
<keyword evidence="3" id="KW-1185">Reference proteome</keyword>
<evidence type="ECO:0000256" key="1">
    <source>
        <dbReference type="SAM" id="Coils"/>
    </source>
</evidence>
<evidence type="ECO:0000313" key="2">
    <source>
        <dbReference type="EMBL" id="TPW30895.1"/>
    </source>
</evidence>
<comment type="caution">
    <text evidence="2">The sequence shown here is derived from an EMBL/GenBank/DDBJ whole genome shotgun (WGS) entry which is preliminary data.</text>
</comment>
<gene>
    <name evidence="2" type="ORF">FJU08_09505</name>
</gene>
<dbReference type="AlphaFoldDB" id="A0A506UDK5"/>
<proteinExistence type="predicted"/>
<keyword evidence="2" id="KW-0282">Flagellum</keyword>
<evidence type="ECO:0000313" key="3">
    <source>
        <dbReference type="Proteomes" id="UP000318801"/>
    </source>
</evidence>
<sequence>MKARNSLLRLKAFQVKEKKRQLQQLQLMIDEFERMSDELKRQIDAEEQKTGISDPTHFAYSTFAKSARQRADNLNVSVRDLLEQRAVGESELLELDTEYQRLAALEDRDGASRKRA</sequence>